<reference evidence="3" key="2">
    <citation type="submission" date="2020-05" db="UniProtKB">
        <authorList>
            <consortium name="EnsemblMetazoa"/>
        </authorList>
    </citation>
    <scope>IDENTIFICATION</scope>
</reference>
<name>A0A084VVV0_ANOSI</name>
<dbReference type="VEuPathDB" id="VectorBase:ASIC009753"/>
<feature type="compositionally biased region" description="Polar residues" evidence="1">
    <location>
        <begin position="32"/>
        <end position="52"/>
    </location>
</feature>
<keyword evidence="4" id="KW-1185">Reference proteome</keyword>
<dbReference type="EMBL" id="ATLV01017301">
    <property type="status" value="NOT_ANNOTATED_CDS"/>
    <property type="molecule type" value="Genomic_DNA"/>
</dbReference>
<dbReference type="Proteomes" id="UP000030765">
    <property type="component" value="Unassembled WGS sequence"/>
</dbReference>
<accession>A0A084VVV0</accession>
<sequence length="110" mass="12107">MLSARGEESTGAGGFLEATDEPEEDLLGMNRNRLTPRSATSSLNITLSSVSRRTGLEDRPPHGFPLVQRRRSARIVSFLQKHTPHSRDRPVAQSRTPGDNGENTGERLDV</sequence>
<evidence type="ECO:0000313" key="4">
    <source>
        <dbReference type="Proteomes" id="UP000030765"/>
    </source>
</evidence>
<dbReference type="AlphaFoldDB" id="A0A084VVV0"/>
<protein>
    <submittedName>
        <fullName evidence="2 3">Dynein heavy chain 8, axonemal</fullName>
    </submittedName>
</protein>
<evidence type="ECO:0000313" key="3">
    <source>
        <dbReference type="EnsemblMetazoa" id="ASIC009753-PA"/>
    </source>
</evidence>
<organism evidence="2">
    <name type="scientific">Anopheles sinensis</name>
    <name type="common">Mosquito</name>
    <dbReference type="NCBI Taxonomy" id="74873"/>
    <lineage>
        <taxon>Eukaryota</taxon>
        <taxon>Metazoa</taxon>
        <taxon>Ecdysozoa</taxon>
        <taxon>Arthropoda</taxon>
        <taxon>Hexapoda</taxon>
        <taxon>Insecta</taxon>
        <taxon>Pterygota</taxon>
        <taxon>Neoptera</taxon>
        <taxon>Endopterygota</taxon>
        <taxon>Diptera</taxon>
        <taxon>Nematocera</taxon>
        <taxon>Culicoidea</taxon>
        <taxon>Culicidae</taxon>
        <taxon>Anophelinae</taxon>
        <taxon>Anopheles</taxon>
    </lineage>
</organism>
<feature type="compositionally biased region" description="Polar residues" evidence="1">
    <location>
        <begin position="93"/>
        <end position="103"/>
    </location>
</feature>
<evidence type="ECO:0000313" key="2">
    <source>
        <dbReference type="EMBL" id="KFB42094.1"/>
    </source>
</evidence>
<feature type="region of interest" description="Disordered" evidence="1">
    <location>
        <begin position="79"/>
        <end position="110"/>
    </location>
</feature>
<evidence type="ECO:0000256" key="1">
    <source>
        <dbReference type="SAM" id="MobiDB-lite"/>
    </source>
</evidence>
<reference evidence="2 4" key="1">
    <citation type="journal article" date="2014" name="BMC Genomics">
        <title>Genome sequence of Anopheles sinensis provides insight into genetics basis of mosquito competence for malaria parasites.</title>
        <authorList>
            <person name="Zhou D."/>
            <person name="Zhang D."/>
            <person name="Ding G."/>
            <person name="Shi L."/>
            <person name="Hou Q."/>
            <person name="Ye Y."/>
            <person name="Xu Y."/>
            <person name="Zhou H."/>
            <person name="Xiong C."/>
            <person name="Li S."/>
            <person name="Yu J."/>
            <person name="Hong S."/>
            <person name="Yu X."/>
            <person name="Zou P."/>
            <person name="Chen C."/>
            <person name="Chang X."/>
            <person name="Wang W."/>
            <person name="Lv Y."/>
            <person name="Sun Y."/>
            <person name="Ma L."/>
            <person name="Shen B."/>
            <person name="Zhu C."/>
        </authorList>
    </citation>
    <scope>NUCLEOTIDE SEQUENCE [LARGE SCALE GENOMIC DNA]</scope>
</reference>
<dbReference type="EnsemblMetazoa" id="ASIC009753-RA">
    <property type="protein sequence ID" value="ASIC009753-PA"/>
    <property type="gene ID" value="ASIC009753"/>
</dbReference>
<proteinExistence type="predicted"/>
<gene>
    <name evidence="2" type="ORF">ZHAS_00009753</name>
</gene>
<dbReference type="EMBL" id="KE525161">
    <property type="protein sequence ID" value="KFB42094.1"/>
    <property type="molecule type" value="Genomic_DNA"/>
</dbReference>
<feature type="region of interest" description="Disordered" evidence="1">
    <location>
        <begin position="1"/>
        <end position="65"/>
    </location>
</feature>